<comment type="subcellular location">
    <subcellularLocation>
        <location evidence="1">Cytoplasm</location>
    </subcellularLocation>
</comment>
<comment type="caution">
    <text evidence="8">The sequence shown here is derived from an EMBL/GenBank/DDBJ whole genome shotgun (WGS) entry which is preliminary data.</text>
</comment>
<dbReference type="GO" id="GO:0006355">
    <property type="term" value="P:regulation of DNA-templated transcription"/>
    <property type="evidence" value="ECO:0007669"/>
    <property type="project" value="InterPro"/>
</dbReference>
<evidence type="ECO:0000259" key="7">
    <source>
        <dbReference type="PROSITE" id="PS50110"/>
    </source>
</evidence>
<dbReference type="Gene3D" id="1.10.10.10">
    <property type="entry name" value="Winged helix-like DNA-binding domain superfamily/Winged helix DNA-binding domain"/>
    <property type="match status" value="1"/>
</dbReference>
<dbReference type="Proteomes" id="UP001139179">
    <property type="component" value="Unassembled WGS sequence"/>
</dbReference>
<dbReference type="InterPro" id="IPR011006">
    <property type="entry name" value="CheY-like_superfamily"/>
</dbReference>
<evidence type="ECO:0000313" key="9">
    <source>
        <dbReference type="Proteomes" id="UP001139179"/>
    </source>
</evidence>
<dbReference type="AlphaFoldDB" id="A0A9X2DNF1"/>
<dbReference type="PANTHER" id="PTHR45566:SF1">
    <property type="entry name" value="HTH-TYPE TRANSCRIPTIONAL REGULATOR YHJB-RELATED"/>
    <property type="match status" value="1"/>
</dbReference>
<name>A0A9X2DNF1_9BACI</name>
<keyword evidence="3" id="KW-0805">Transcription regulation</keyword>
<dbReference type="RefSeq" id="WP_251222903.1">
    <property type="nucleotide sequence ID" value="NZ_JAMBOL010000005.1"/>
</dbReference>
<dbReference type="GO" id="GO:0003677">
    <property type="term" value="F:DNA binding"/>
    <property type="evidence" value="ECO:0007669"/>
    <property type="project" value="UniProtKB-KW"/>
</dbReference>
<keyword evidence="6" id="KW-0597">Phosphoprotein</keyword>
<evidence type="ECO:0000256" key="5">
    <source>
        <dbReference type="ARBA" id="ARBA00023163"/>
    </source>
</evidence>
<dbReference type="InterPro" id="IPR036388">
    <property type="entry name" value="WH-like_DNA-bd_sf"/>
</dbReference>
<protein>
    <submittedName>
        <fullName evidence="8">Response regulator</fullName>
    </submittedName>
</protein>
<dbReference type="InterPro" id="IPR016032">
    <property type="entry name" value="Sig_transdc_resp-reg_C-effctor"/>
</dbReference>
<dbReference type="GO" id="GO:0000160">
    <property type="term" value="P:phosphorelay signal transduction system"/>
    <property type="evidence" value="ECO:0007669"/>
    <property type="project" value="UniProtKB-KW"/>
</dbReference>
<accession>A0A9X2DNF1</accession>
<dbReference type="SMART" id="SM00448">
    <property type="entry name" value="REC"/>
    <property type="match status" value="1"/>
</dbReference>
<dbReference type="SUPFAM" id="SSF46894">
    <property type="entry name" value="C-terminal effector domain of the bipartite response regulators"/>
    <property type="match status" value="1"/>
</dbReference>
<proteinExistence type="predicted"/>
<gene>
    <name evidence="8" type="ORF">M3202_08455</name>
</gene>
<dbReference type="PANTHER" id="PTHR45566">
    <property type="entry name" value="HTH-TYPE TRANSCRIPTIONAL REGULATOR YHJB-RELATED"/>
    <property type="match status" value="1"/>
</dbReference>
<evidence type="ECO:0000313" key="8">
    <source>
        <dbReference type="EMBL" id="MCM3714116.1"/>
    </source>
</evidence>
<dbReference type="SUPFAM" id="SSF52172">
    <property type="entry name" value="CheY-like"/>
    <property type="match status" value="1"/>
</dbReference>
<dbReference type="GO" id="GO:0005737">
    <property type="term" value="C:cytoplasm"/>
    <property type="evidence" value="ECO:0007669"/>
    <property type="project" value="UniProtKB-SubCell"/>
</dbReference>
<sequence>MNRAKVMLVEDDLDWSNGLQAYFSNETGFMITSCVDNMEACMAELNQTPVDVVLMDIILGDAKATGLDAALDITYKYPAVKVIIVSSLEDDDEVFNEAFLNGAYDFVYKNEFEQIPAVIANAMSEQVTKYGPRLKKLVYDKKKKLLNPYDVVLLKLIREGKTQQEIADMNSVSLSAVKKRVGRILEKFHWSRPTKELADKCHKWGLLE</sequence>
<evidence type="ECO:0000256" key="2">
    <source>
        <dbReference type="ARBA" id="ARBA00023012"/>
    </source>
</evidence>
<feature type="domain" description="Response regulatory" evidence="7">
    <location>
        <begin position="5"/>
        <end position="124"/>
    </location>
</feature>
<keyword evidence="4" id="KW-0238">DNA-binding</keyword>
<dbReference type="InterPro" id="IPR001789">
    <property type="entry name" value="Sig_transdc_resp-reg_receiver"/>
</dbReference>
<feature type="modified residue" description="4-aspartylphosphate" evidence="6">
    <location>
        <position position="56"/>
    </location>
</feature>
<evidence type="ECO:0000256" key="4">
    <source>
        <dbReference type="ARBA" id="ARBA00023125"/>
    </source>
</evidence>
<organism evidence="8 9">
    <name type="scientific">Halalkalibacter oceani</name>
    <dbReference type="NCBI Taxonomy" id="1653776"/>
    <lineage>
        <taxon>Bacteria</taxon>
        <taxon>Bacillati</taxon>
        <taxon>Bacillota</taxon>
        <taxon>Bacilli</taxon>
        <taxon>Bacillales</taxon>
        <taxon>Bacillaceae</taxon>
        <taxon>Halalkalibacter</taxon>
    </lineage>
</organism>
<dbReference type="Pfam" id="PF00072">
    <property type="entry name" value="Response_reg"/>
    <property type="match status" value="1"/>
</dbReference>
<evidence type="ECO:0000256" key="1">
    <source>
        <dbReference type="ARBA" id="ARBA00004496"/>
    </source>
</evidence>
<dbReference type="PROSITE" id="PS50110">
    <property type="entry name" value="RESPONSE_REGULATORY"/>
    <property type="match status" value="1"/>
</dbReference>
<keyword evidence="2" id="KW-0902">Two-component regulatory system</keyword>
<keyword evidence="5" id="KW-0804">Transcription</keyword>
<evidence type="ECO:0000256" key="3">
    <source>
        <dbReference type="ARBA" id="ARBA00023015"/>
    </source>
</evidence>
<evidence type="ECO:0000256" key="6">
    <source>
        <dbReference type="PROSITE-ProRule" id="PRU00169"/>
    </source>
</evidence>
<keyword evidence="9" id="KW-1185">Reference proteome</keyword>
<dbReference type="EMBL" id="JAMBOL010000005">
    <property type="protein sequence ID" value="MCM3714116.1"/>
    <property type="molecule type" value="Genomic_DNA"/>
</dbReference>
<dbReference type="Gene3D" id="3.40.50.2300">
    <property type="match status" value="1"/>
</dbReference>
<dbReference type="InterPro" id="IPR051015">
    <property type="entry name" value="EvgA-like"/>
</dbReference>
<reference evidence="8" key="1">
    <citation type="submission" date="2022-05" db="EMBL/GenBank/DDBJ databases">
        <title>Comparative Genomics of Spacecraft Associated Microbes.</title>
        <authorList>
            <person name="Tran M.T."/>
            <person name="Wright A."/>
            <person name="Seuylemezian A."/>
            <person name="Eisen J."/>
            <person name="Coil D."/>
        </authorList>
    </citation>
    <scope>NUCLEOTIDE SEQUENCE</scope>
    <source>
        <strain evidence="8">214.1.1</strain>
    </source>
</reference>